<protein>
    <recommendedName>
        <fullName evidence="6">Right handed beta helix domain-containing protein</fullName>
    </recommendedName>
</protein>
<dbReference type="InterPro" id="IPR050557">
    <property type="entry name" value="RTX_toxin/Mannuronan_C5-epim"/>
</dbReference>
<dbReference type="PANTHER" id="PTHR38340:SF1">
    <property type="entry name" value="S-LAYER PROTEIN"/>
    <property type="match status" value="1"/>
</dbReference>
<evidence type="ECO:0000313" key="5">
    <source>
        <dbReference type="Proteomes" id="UP000435802"/>
    </source>
</evidence>
<dbReference type="InterPro" id="IPR018511">
    <property type="entry name" value="Hemolysin-typ_Ca-bd_CS"/>
</dbReference>
<evidence type="ECO:0000256" key="2">
    <source>
        <dbReference type="ARBA" id="ARBA00022525"/>
    </source>
</evidence>
<comment type="caution">
    <text evidence="4">The sequence shown here is derived from an EMBL/GenBank/DDBJ whole genome shotgun (WGS) entry which is preliminary data.</text>
</comment>
<dbReference type="GO" id="GO:0005509">
    <property type="term" value="F:calcium ion binding"/>
    <property type="evidence" value="ECO:0007669"/>
    <property type="project" value="InterPro"/>
</dbReference>
<dbReference type="EMBL" id="WUMK01000005">
    <property type="protein sequence ID" value="MXN46312.1"/>
    <property type="molecule type" value="Genomic_DNA"/>
</dbReference>
<dbReference type="InterPro" id="IPR011050">
    <property type="entry name" value="Pectin_lyase_fold/virulence"/>
</dbReference>
<dbReference type="AlphaFoldDB" id="A0A6N8SHE9"/>
<dbReference type="Pfam" id="PF00353">
    <property type="entry name" value="HemolysinCabind"/>
    <property type="match status" value="4"/>
</dbReference>
<gene>
    <name evidence="4" type="ORF">GR138_14040</name>
</gene>
<feature type="region of interest" description="Disordered" evidence="3">
    <location>
        <begin position="70"/>
        <end position="91"/>
    </location>
</feature>
<name>A0A6N8SHE9_9HYPH</name>
<sequence length="789" mass="81118">MHAEDGRWEKGDKTMRNDFRDVSVSKLLEDTSLIRSEIDTIFDSSVYAENSSARDSFHFRNFGNSINDEIGGTSSLRLRTGRSDDNSHDHNDRALKVSAVDGAASLKDASVTSPTDVETKQAEAIQTASSKAADATAQTTLAASSTDAAAAASGYPDATNTGVPTGTKMTKYTGSYHVTEDNAVISNLEVHGDIVIEAKNVTLKNVKLISNTEWHALRVMDDATGFTLQDSEIDGSGITVNAIYGFGTFLRNNLHDVDNGINVIAPTLIKDNYIHNLRGGSDAHYDGIEINGGHDIDIIHNTIINDHDQTSAIMMNNDFGGLSNINIDGNRLVGGGYTVYLDDRFNGGTVVDSTIKITNNQIGGGHWGDFSLYDNKPVLSGNTDLDTPVKPVGTVYSGTQGNDTLPLSGKANAGNETYKGLGGNDLLKGGAGADVLDGGAGTDTATYAGSAAVKINLQTGTASGGHAAGDKFVSIENLIGSSYNDVLVGNAANNVLSGRAGADKMAGGAGNDTYMVDNAGDVVTEGSNAGTDTVKASVSHTLATNVERLYLTGTATINGTGNSAANTLAGNAGNNILNGGAGADKMAGAAGNDTYIVDNAGDVVTEGSNAGTDTVKASVSHTLASNVERLTLTGTAAINGTGNSGNNILTGNASNNSLKGGSGNDILIGGAGNDTLEGQAGSDTLTGGAGADKFVFRQSEVKTAGADHITDFTSSDVLVFDVSSGPTGSLAASAFRLGTAALDSNDRFIYDTKTDALYYDSDGNGAATKVLVATFDNGYNLSASDFLLI</sequence>
<dbReference type="PANTHER" id="PTHR38340">
    <property type="entry name" value="S-LAYER PROTEIN"/>
    <property type="match status" value="1"/>
</dbReference>
<organism evidence="4 5">
    <name type="scientific">Shinella kummerowiae</name>
    <dbReference type="NCBI Taxonomy" id="417745"/>
    <lineage>
        <taxon>Bacteria</taxon>
        <taxon>Pseudomonadati</taxon>
        <taxon>Pseudomonadota</taxon>
        <taxon>Alphaproteobacteria</taxon>
        <taxon>Hyphomicrobiales</taxon>
        <taxon>Rhizobiaceae</taxon>
        <taxon>Shinella</taxon>
    </lineage>
</organism>
<evidence type="ECO:0008006" key="6">
    <source>
        <dbReference type="Google" id="ProtNLM"/>
    </source>
</evidence>
<evidence type="ECO:0000313" key="4">
    <source>
        <dbReference type="EMBL" id="MXN46312.1"/>
    </source>
</evidence>
<dbReference type="InterPro" id="IPR011049">
    <property type="entry name" value="Serralysin-like_metalloprot_C"/>
</dbReference>
<dbReference type="SMART" id="SM00710">
    <property type="entry name" value="PbH1"/>
    <property type="match status" value="5"/>
</dbReference>
<dbReference type="GO" id="GO:0005576">
    <property type="term" value="C:extracellular region"/>
    <property type="evidence" value="ECO:0007669"/>
    <property type="project" value="UniProtKB-SubCell"/>
</dbReference>
<keyword evidence="2" id="KW-0964">Secreted</keyword>
<keyword evidence="5" id="KW-1185">Reference proteome</keyword>
<dbReference type="PRINTS" id="PR00313">
    <property type="entry name" value="CABNDNGRPT"/>
</dbReference>
<dbReference type="Proteomes" id="UP000435802">
    <property type="component" value="Unassembled WGS sequence"/>
</dbReference>
<reference evidence="4 5" key="1">
    <citation type="submission" date="2019-12" db="EMBL/GenBank/DDBJ databases">
        <title>Shinella kummerowiae sp. nov., a symbiotic bacterium isolated from root nodules of the herbal legume Kummerowia stipulacea.</title>
        <authorList>
            <person name="Gao J."/>
        </authorList>
    </citation>
    <scope>NUCLEOTIDE SEQUENCE [LARGE SCALE GENOMIC DNA]</scope>
    <source>
        <strain evidence="4 5">CCBAU 25048</strain>
    </source>
</reference>
<dbReference type="PROSITE" id="PS00330">
    <property type="entry name" value="HEMOLYSIN_CALCIUM"/>
    <property type="match status" value="2"/>
</dbReference>
<dbReference type="InterPro" id="IPR001343">
    <property type="entry name" value="Hemolysn_Ca-bd"/>
</dbReference>
<dbReference type="InterPro" id="IPR006626">
    <property type="entry name" value="PbH1"/>
</dbReference>
<evidence type="ECO:0000256" key="1">
    <source>
        <dbReference type="ARBA" id="ARBA00004613"/>
    </source>
</evidence>
<proteinExistence type="predicted"/>
<comment type="subcellular location">
    <subcellularLocation>
        <location evidence="1">Secreted</location>
    </subcellularLocation>
</comment>
<evidence type="ECO:0000256" key="3">
    <source>
        <dbReference type="SAM" id="MobiDB-lite"/>
    </source>
</evidence>
<dbReference type="SUPFAM" id="SSF51126">
    <property type="entry name" value="Pectin lyase-like"/>
    <property type="match status" value="1"/>
</dbReference>
<accession>A0A6N8SHE9</accession>
<dbReference type="Gene3D" id="2.150.10.10">
    <property type="entry name" value="Serralysin-like metalloprotease, C-terminal"/>
    <property type="match status" value="2"/>
</dbReference>
<dbReference type="SUPFAM" id="SSF51120">
    <property type="entry name" value="beta-Roll"/>
    <property type="match status" value="2"/>
</dbReference>
<feature type="compositionally biased region" description="Basic and acidic residues" evidence="3">
    <location>
        <begin position="81"/>
        <end position="91"/>
    </location>
</feature>